<comment type="subcellular location">
    <subcellularLocation>
        <location evidence="1">Membrane</location>
        <topology evidence="1">Single-pass membrane protein</topology>
    </subcellularLocation>
</comment>
<dbReference type="PRINTS" id="PR01490">
    <property type="entry name" value="RTXTOXIND"/>
</dbReference>
<dbReference type="Gene3D" id="1.10.287.470">
    <property type="entry name" value="Helix hairpin bin"/>
    <property type="match status" value="2"/>
</dbReference>
<proteinExistence type="predicted"/>
<organism evidence="10 11">
    <name type="scientific">Roseospira marina</name>
    <dbReference type="NCBI Taxonomy" id="140057"/>
    <lineage>
        <taxon>Bacteria</taxon>
        <taxon>Pseudomonadati</taxon>
        <taxon>Pseudomonadota</taxon>
        <taxon>Alphaproteobacteria</taxon>
        <taxon>Rhodospirillales</taxon>
        <taxon>Rhodospirillaceae</taxon>
        <taxon>Roseospira</taxon>
    </lineage>
</organism>
<dbReference type="SUPFAM" id="SSF111369">
    <property type="entry name" value="HlyD-like secretion proteins"/>
    <property type="match status" value="2"/>
</dbReference>
<keyword evidence="2 7" id="KW-0812">Transmembrane</keyword>
<keyword evidence="11" id="KW-1185">Reference proteome</keyword>
<evidence type="ECO:0000259" key="8">
    <source>
        <dbReference type="Pfam" id="PF25917"/>
    </source>
</evidence>
<evidence type="ECO:0000313" key="11">
    <source>
        <dbReference type="Proteomes" id="UP000324065"/>
    </source>
</evidence>
<evidence type="ECO:0000256" key="3">
    <source>
        <dbReference type="ARBA" id="ARBA00022989"/>
    </source>
</evidence>
<feature type="coiled-coil region" evidence="5">
    <location>
        <begin position="190"/>
        <end position="217"/>
    </location>
</feature>
<feature type="domain" description="Multidrug resistance protein MdtA-like barrel-sandwich hybrid" evidence="8">
    <location>
        <begin position="67"/>
        <end position="282"/>
    </location>
</feature>
<evidence type="ECO:0000256" key="7">
    <source>
        <dbReference type="SAM" id="Phobius"/>
    </source>
</evidence>
<dbReference type="InterPro" id="IPR058625">
    <property type="entry name" value="MdtA-like_BSH"/>
</dbReference>
<evidence type="ECO:0000256" key="2">
    <source>
        <dbReference type="ARBA" id="ARBA00022692"/>
    </source>
</evidence>
<dbReference type="PANTHER" id="PTHR30386:SF26">
    <property type="entry name" value="TRANSPORT PROTEIN COMB"/>
    <property type="match status" value="1"/>
</dbReference>
<feature type="transmembrane region" description="Helical" evidence="7">
    <location>
        <begin position="30"/>
        <end position="49"/>
    </location>
</feature>
<feature type="region of interest" description="Disordered" evidence="6">
    <location>
        <begin position="1"/>
        <end position="24"/>
    </location>
</feature>
<keyword evidence="4 7" id="KW-0472">Membrane</keyword>
<dbReference type="GO" id="GO:0016020">
    <property type="term" value="C:membrane"/>
    <property type="evidence" value="ECO:0007669"/>
    <property type="project" value="UniProtKB-SubCell"/>
</dbReference>
<dbReference type="GO" id="GO:0055085">
    <property type="term" value="P:transmembrane transport"/>
    <property type="evidence" value="ECO:0007669"/>
    <property type="project" value="InterPro"/>
</dbReference>
<gene>
    <name evidence="10" type="ORF">F1188_04160</name>
</gene>
<comment type="caution">
    <text evidence="10">The sequence shown here is derived from an EMBL/GenBank/DDBJ whole genome shotgun (WGS) entry which is preliminary data.</text>
</comment>
<dbReference type="Gene3D" id="2.40.50.100">
    <property type="match status" value="1"/>
</dbReference>
<protein>
    <submittedName>
        <fullName evidence="10">HlyD family secretion protein</fullName>
    </submittedName>
</protein>
<feature type="domain" description="CusB-like beta-barrel" evidence="9">
    <location>
        <begin position="290"/>
        <end position="378"/>
    </location>
</feature>
<keyword evidence="5" id="KW-0175">Coiled coil</keyword>
<dbReference type="Pfam" id="PF25917">
    <property type="entry name" value="BSH_RND"/>
    <property type="match status" value="1"/>
</dbReference>
<evidence type="ECO:0000256" key="1">
    <source>
        <dbReference type="ARBA" id="ARBA00004167"/>
    </source>
</evidence>
<evidence type="ECO:0000313" key="10">
    <source>
        <dbReference type="EMBL" id="KAA5607106.1"/>
    </source>
</evidence>
<dbReference type="Pfam" id="PF25954">
    <property type="entry name" value="Beta-barrel_RND_2"/>
    <property type="match status" value="1"/>
</dbReference>
<reference evidence="10 11" key="1">
    <citation type="submission" date="2019-09" db="EMBL/GenBank/DDBJ databases">
        <title>Genome sequence of Roseospira marina, one of the more divergent members of the non-sulfur purple photosynthetic bacterial family, the Rhodospirillaceae.</title>
        <authorList>
            <person name="Meyer T."/>
            <person name="Kyndt J."/>
        </authorList>
    </citation>
    <scope>NUCLEOTIDE SEQUENCE [LARGE SCALE GENOMIC DNA]</scope>
    <source>
        <strain evidence="10 11">DSM 15113</strain>
    </source>
</reference>
<evidence type="ECO:0000256" key="6">
    <source>
        <dbReference type="SAM" id="MobiDB-lite"/>
    </source>
</evidence>
<dbReference type="OrthoDB" id="9811754at2"/>
<dbReference type="Proteomes" id="UP000324065">
    <property type="component" value="Unassembled WGS sequence"/>
</dbReference>
<sequence length="381" mass="40694">MTHHASPADTEAVPESKTSSPSLRRPSKRLLGLVVVVAAGLGVGGVWLFHQLTHVVVTDARIAADMITVSSRVPGWIVDLSVTEGDHLDGGAVLLRVDDRDTRLRLKELDARLAVVEAHRTEIKAQVTQTDQETHSRIAAREAAVTAASATLAGAQARLDLATAENSRAVRLVSTGAGTKAHVDQTTSDLEAAHQDVRTAQARLTSAEADLEEARAERGALAVLNSQLAGLEPEARALEAQRDRLALDQADRILRMPLDGVVDRVFVDAGEYVDAGQRLLMVHDPDAVRVEANVKETSLRFLKPGAEVQITVDAVPGRTFTGTVDRLGHAATSEFALLPSPNPSGNFTKITQRLPVRIALPQVDGLLKPGMMVEVEARAGD</sequence>
<dbReference type="InterPro" id="IPR058792">
    <property type="entry name" value="Beta-barrel_RND_2"/>
</dbReference>
<dbReference type="Gene3D" id="2.40.30.170">
    <property type="match status" value="1"/>
</dbReference>
<keyword evidence="3 7" id="KW-1133">Transmembrane helix</keyword>
<dbReference type="PANTHER" id="PTHR30386">
    <property type="entry name" value="MEMBRANE FUSION SUBUNIT OF EMRAB-TOLC MULTIDRUG EFFLUX PUMP"/>
    <property type="match status" value="1"/>
</dbReference>
<evidence type="ECO:0000256" key="4">
    <source>
        <dbReference type="ARBA" id="ARBA00023136"/>
    </source>
</evidence>
<dbReference type="EMBL" id="VWPJ01000002">
    <property type="protein sequence ID" value="KAA5607106.1"/>
    <property type="molecule type" value="Genomic_DNA"/>
</dbReference>
<dbReference type="InterPro" id="IPR050739">
    <property type="entry name" value="MFP"/>
</dbReference>
<name>A0A5M6IFN1_9PROT</name>
<dbReference type="RefSeq" id="WP_150061116.1">
    <property type="nucleotide sequence ID" value="NZ_JACHII010000003.1"/>
</dbReference>
<evidence type="ECO:0000256" key="5">
    <source>
        <dbReference type="SAM" id="Coils"/>
    </source>
</evidence>
<evidence type="ECO:0000259" key="9">
    <source>
        <dbReference type="Pfam" id="PF25954"/>
    </source>
</evidence>
<accession>A0A5M6IFN1</accession>
<dbReference type="AlphaFoldDB" id="A0A5M6IFN1"/>